<dbReference type="Proteomes" id="UP000578688">
    <property type="component" value="Unassembled WGS sequence"/>
</dbReference>
<comment type="caution">
    <text evidence="1">The sequence shown here is derived from an EMBL/GenBank/DDBJ whole genome shotgun (WGS) entry which is preliminary data.</text>
</comment>
<reference evidence="1 2" key="1">
    <citation type="submission" date="2020-07" db="EMBL/GenBank/DDBJ databases">
        <title>Genomic analyses of the natural microbiome of Caenorhabditis elegans.</title>
        <authorList>
            <person name="Samuel B."/>
        </authorList>
    </citation>
    <scope>NUCLEOTIDE SEQUENCE [LARGE SCALE GENOMIC DNA]</scope>
    <source>
        <strain evidence="1 2">BIGb0408</strain>
    </source>
</reference>
<dbReference type="AlphaFoldDB" id="A0A7Y9XMB2"/>
<evidence type="ECO:0000313" key="1">
    <source>
        <dbReference type="EMBL" id="NYH72557.1"/>
    </source>
</evidence>
<sequence length="71" mass="8299">MCCAGCETMWKRLRPALPHNDPFATGHAQQWPMIRDGLCPQAMDLHLYDHMARYLLYHSDIKSAVIRWEAE</sequence>
<organism evidence="1 2">
    <name type="scientific">Phytopseudomonas flavescens</name>
    <dbReference type="NCBI Taxonomy" id="29435"/>
    <lineage>
        <taxon>Bacteria</taxon>
        <taxon>Pseudomonadati</taxon>
        <taxon>Pseudomonadota</taxon>
        <taxon>Gammaproteobacteria</taxon>
        <taxon>Pseudomonadales</taxon>
        <taxon>Pseudomonadaceae</taxon>
        <taxon>Phytopseudomonas</taxon>
    </lineage>
</organism>
<protein>
    <submittedName>
        <fullName evidence="1">Uncharacterized protein</fullName>
    </submittedName>
</protein>
<name>A0A7Y9XMB2_9GAMM</name>
<keyword evidence="2" id="KW-1185">Reference proteome</keyword>
<dbReference type="EMBL" id="JACBYV010000001">
    <property type="protein sequence ID" value="NYH72557.1"/>
    <property type="molecule type" value="Genomic_DNA"/>
</dbReference>
<accession>A0A7Y9XMB2</accession>
<proteinExistence type="predicted"/>
<gene>
    <name evidence="1" type="ORF">FHR27_001167</name>
</gene>
<evidence type="ECO:0000313" key="2">
    <source>
        <dbReference type="Proteomes" id="UP000578688"/>
    </source>
</evidence>